<accession>A0A8I6TEN5</accession>
<name>A0A8I6TEN5_CIMLE</name>
<dbReference type="EnsemblMetazoa" id="XM_014388933.2">
    <property type="protein sequence ID" value="XP_014244419.1"/>
    <property type="gene ID" value="LOC106663835"/>
</dbReference>
<dbReference type="Pfam" id="PF02880">
    <property type="entry name" value="PGM_PMM_III"/>
    <property type="match status" value="1"/>
</dbReference>
<dbReference type="OrthoDB" id="6588047at2759"/>
<dbReference type="KEGG" id="clec:106663835"/>
<evidence type="ECO:0000259" key="6">
    <source>
        <dbReference type="Pfam" id="PF02880"/>
    </source>
</evidence>
<dbReference type="InterPro" id="IPR016055">
    <property type="entry name" value="A-D-PHexomutase_a/b/a-I/II/III"/>
</dbReference>
<dbReference type="GO" id="GO:0046872">
    <property type="term" value="F:metal ion binding"/>
    <property type="evidence" value="ECO:0007669"/>
    <property type="project" value="UniProtKB-KW"/>
</dbReference>
<keyword evidence="3" id="KW-0460">Magnesium</keyword>
<organism evidence="7 8">
    <name type="scientific">Cimex lectularius</name>
    <name type="common">Bed bug</name>
    <name type="synonym">Acanthia lectularia</name>
    <dbReference type="NCBI Taxonomy" id="79782"/>
    <lineage>
        <taxon>Eukaryota</taxon>
        <taxon>Metazoa</taxon>
        <taxon>Ecdysozoa</taxon>
        <taxon>Arthropoda</taxon>
        <taxon>Hexapoda</taxon>
        <taxon>Insecta</taxon>
        <taxon>Pterygota</taxon>
        <taxon>Neoptera</taxon>
        <taxon>Paraneoptera</taxon>
        <taxon>Hemiptera</taxon>
        <taxon>Heteroptera</taxon>
        <taxon>Panheteroptera</taxon>
        <taxon>Cimicomorpha</taxon>
        <taxon>Cimicidae</taxon>
        <taxon>Cimex</taxon>
    </lineage>
</organism>
<dbReference type="InterPro" id="IPR005846">
    <property type="entry name" value="A-D-PHexomutase_a/b/a-III"/>
</dbReference>
<dbReference type="InterPro" id="IPR005844">
    <property type="entry name" value="A-D-PHexomutase_a/b/a-I"/>
</dbReference>
<feature type="domain" description="Alpha-D-phosphohexomutase alpha/beta/alpha" evidence="6">
    <location>
        <begin position="328"/>
        <end position="440"/>
    </location>
</feature>
<reference evidence="7" key="1">
    <citation type="submission" date="2022-01" db="UniProtKB">
        <authorList>
            <consortium name="EnsemblMetazoa"/>
        </authorList>
    </citation>
    <scope>IDENTIFICATION</scope>
</reference>
<keyword evidence="2" id="KW-0479">Metal-binding</keyword>
<feature type="domain" description="Alpha-D-phosphohexomutase alpha/beta/alpha" evidence="5">
    <location>
        <begin position="46"/>
        <end position="167"/>
    </location>
</feature>
<dbReference type="GO" id="GO:0004614">
    <property type="term" value="F:phosphoglucomutase activity"/>
    <property type="evidence" value="ECO:0007669"/>
    <property type="project" value="InterPro"/>
</dbReference>
<dbReference type="Proteomes" id="UP000494040">
    <property type="component" value="Unassembled WGS sequence"/>
</dbReference>
<dbReference type="Gene3D" id="3.30.310.50">
    <property type="entry name" value="Alpha-D-phosphohexomutase, C-terminal domain"/>
    <property type="match status" value="1"/>
</dbReference>
<keyword evidence="8" id="KW-1185">Reference proteome</keyword>
<dbReference type="PANTHER" id="PTHR22573:SF2">
    <property type="entry name" value="PHOSPHOGLUCOMUTASE"/>
    <property type="match status" value="1"/>
</dbReference>
<evidence type="ECO:0000259" key="5">
    <source>
        <dbReference type="Pfam" id="PF02878"/>
    </source>
</evidence>
<keyword evidence="4" id="KW-0413">Isomerase</keyword>
<evidence type="ECO:0008006" key="9">
    <source>
        <dbReference type="Google" id="ProtNLM"/>
    </source>
</evidence>
<dbReference type="InterPro" id="IPR045244">
    <property type="entry name" value="PGM"/>
</dbReference>
<dbReference type="GO" id="GO:0005829">
    <property type="term" value="C:cytosol"/>
    <property type="evidence" value="ECO:0007669"/>
    <property type="project" value="TreeGrafter"/>
</dbReference>
<dbReference type="Pfam" id="PF02878">
    <property type="entry name" value="PGM_PMM_I"/>
    <property type="match status" value="1"/>
</dbReference>
<dbReference type="GeneID" id="106663835"/>
<proteinExistence type="inferred from homology"/>
<evidence type="ECO:0000256" key="2">
    <source>
        <dbReference type="ARBA" id="ARBA00022723"/>
    </source>
</evidence>
<evidence type="ECO:0000256" key="3">
    <source>
        <dbReference type="ARBA" id="ARBA00022842"/>
    </source>
</evidence>
<dbReference type="Gene3D" id="3.40.120.10">
    <property type="entry name" value="Alpha-D-Glucose-1,6-Bisphosphate, subunit A, domain 3"/>
    <property type="match status" value="3"/>
</dbReference>
<dbReference type="AlphaFoldDB" id="A0A8I6TEN5"/>
<comment type="similarity">
    <text evidence="1">Belongs to the phosphohexose mutase family.</text>
</comment>
<dbReference type="PANTHER" id="PTHR22573">
    <property type="entry name" value="PHOSPHOHEXOMUTASE FAMILY MEMBER"/>
    <property type="match status" value="1"/>
</dbReference>
<protein>
    <recommendedName>
        <fullName evidence="9">Phosphoglucomutase</fullName>
    </recommendedName>
</protein>
<evidence type="ECO:0000256" key="4">
    <source>
        <dbReference type="ARBA" id="ARBA00023235"/>
    </source>
</evidence>
<sequence>MCTWYEYELPEYTACTIKTKAVGKDECTRIPARILGLEKPKSALKQKYFIESYIQSIIESAPMKKTSIAIGGNGDQISQFIGEKAVQVCAANEISNIYIGTNNLFILPAISRFIRENKLEGGIYVYVARNYTNRKKVNVGIRFLGTNGGVPSEKIMKKTLDTFKTLTSHKKINVNFPLSEVENYSFRVIQSVDRARPPSTVTVHIIDGKKDYIRFLKESFDFPRIKSLITGGRIEKRFDLVVDCKEGGAGPYLEEILVNELGAKKSCIKNGVPSSCFHKKYFGPEVEYNLQMINELVLREQDMGVIIDGNGARSAFFAKGGHFVSHGDTFALLVDHYHCIPLFQKKIVKGIARTVYASKSVDPVILKLGLSLYETADGWRYFNSLLEHQLISLCADDDFGIGAYHIGERDGILPILAWLSIIAHLRKPVRQILQQHWDEYGKLFRTTLIYEDLCPKLTNDTISNVEKLMKDGCFVGKAFQVGHMRVEVKKAGGFDYKHPLTKASTKEQAIVINTKLGRVILRVFTYIGGVSDLQVIIESFSNGVAYCVDKISMAVPLTKFIMLATKYPAMINRSDPDRIF</sequence>
<evidence type="ECO:0000313" key="8">
    <source>
        <dbReference type="Proteomes" id="UP000494040"/>
    </source>
</evidence>
<dbReference type="SUPFAM" id="SSF53738">
    <property type="entry name" value="Phosphoglucomutase, first 3 domains"/>
    <property type="match status" value="3"/>
</dbReference>
<evidence type="ECO:0000313" key="7">
    <source>
        <dbReference type="EnsemblMetazoa" id="XP_014244419.1"/>
    </source>
</evidence>
<dbReference type="GO" id="GO:0005975">
    <property type="term" value="P:carbohydrate metabolic process"/>
    <property type="evidence" value="ECO:0007669"/>
    <property type="project" value="InterPro"/>
</dbReference>
<dbReference type="RefSeq" id="XP_014244419.1">
    <property type="nucleotide sequence ID" value="XM_014388933.2"/>
</dbReference>
<evidence type="ECO:0000256" key="1">
    <source>
        <dbReference type="ARBA" id="ARBA00010231"/>
    </source>
</evidence>